<dbReference type="RefSeq" id="WP_020891776.1">
    <property type="nucleotide sequence ID" value="NZ_BJYV01000022.1"/>
</dbReference>
<keyword evidence="2" id="KW-1185">Reference proteome</keyword>
<name>A0A512CGM1_9BACT</name>
<accession>A0A512CGM1</accession>
<protein>
    <submittedName>
        <fullName evidence="1">Uncharacterized protein</fullName>
    </submittedName>
</protein>
<gene>
    <name evidence="1" type="ORF">CQA01_39080</name>
</gene>
<dbReference type="Proteomes" id="UP000321301">
    <property type="component" value="Unassembled WGS sequence"/>
</dbReference>
<proteinExistence type="predicted"/>
<organism evidence="1 2">
    <name type="scientific">Cyclobacterium qasimii</name>
    <dbReference type="NCBI Taxonomy" id="1350429"/>
    <lineage>
        <taxon>Bacteria</taxon>
        <taxon>Pseudomonadati</taxon>
        <taxon>Bacteroidota</taxon>
        <taxon>Cytophagia</taxon>
        <taxon>Cytophagales</taxon>
        <taxon>Cyclobacteriaceae</taxon>
        <taxon>Cyclobacterium</taxon>
    </lineage>
</organism>
<comment type="caution">
    <text evidence="1">The sequence shown here is derived from an EMBL/GenBank/DDBJ whole genome shotgun (WGS) entry which is preliminary data.</text>
</comment>
<evidence type="ECO:0000313" key="1">
    <source>
        <dbReference type="EMBL" id="GEO23374.1"/>
    </source>
</evidence>
<dbReference type="EMBL" id="BJYV01000022">
    <property type="protein sequence ID" value="GEO23374.1"/>
    <property type="molecule type" value="Genomic_DNA"/>
</dbReference>
<evidence type="ECO:0000313" key="2">
    <source>
        <dbReference type="Proteomes" id="UP000321301"/>
    </source>
</evidence>
<dbReference type="AlphaFoldDB" id="A0A512CGM1"/>
<reference evidence="1 2" key="1">
    <citation type="submission" date="2019-07" db="EMBL/GenBank/DDBJ databases">
        <title>Whole genome shotgun sequence of Cyclobacterium qasimii NBRC 106168.</title>
        <authorList>
            <person name="Hosoyama A."/>
            <person name="Uohara A."/>
            <person name="Ohji S."/>
            <person name="Ichikawa N."/>
        </authorList>
    </citation>
    <scope>NUCLEOTIDE SEQUENCE [LARGE SCALE GENOMIC DNA]</scope>
    <source>
        <strain evidence="1 2">NBRC 106168</strain>
    </source>
</reference>
<sequence length="147" mass="17421">MTDTLNKSALQNFEVSFEEKYAQVLTNKSEGIIICKLLVDYVPIADFKAIFHQITSIIKEGTYHKFIFDKRALRAFHQPSMEWYFLDWKKEVYHYGIKTHRKILPDEAWFVKMVMIAKKQILEDHPGNIINDLDMKYCDTLEEAIQN</sequence>